<evidence type="ECO:0000256" key="5">
    <source>
        <dbReference type="ARBA" id="ARBA00023284"/>
    </source>
</evidence>
<evidence type="ECO:0000313" key="10">
    <source>
        <dbReference type="Proteomes" id="UP001595979"/>
    </source>
</evidence>
<evidence type="ECO:0000259" key="8">
    <source>
        <dbReference type="PROSITE" id="PS51352"/>
    </source>
</evidence>
<dbReference type="CDD" id="cd02947">
    <property type="entry name" value="TRX_family"/>
    <property type="match status" value="1"/>
</dbReference>
<dbReference type="NCBIfam" id="TIGR01068">
    <property type="entry name" value="thioredoxin"/>
    <property type="match status" value="1"/>
</dbReference>
<name>A0ABW1DP11_9DEIO</name>
<evidence type="ECO:0000256" key="7">
    <source>
        <dbReference type="PIRNR" id="PIRNR000077"/>
    </source>
</evidence>
<dbReference type="PIRSF" id="PIRSF000077">
    <property type="entry name" value="Thioredoxin"/>
    <property type="match status" value="1"/>
</dbReference>
<organism evidence="9 10">
    <name type="scientific">Deinococcus petrolearius</name>
    <dbReference type="NCBI Taxonomy" id="1751295"/>
    <lineage>
        <taxon>Bacteria</taxon>
        <taxon>Thermotogati</taxon>
        <taxon>Deinococcota</taxon>
        <taxon>Deinococci</taxon>
        <taxon>Deinococcales</taxon>
        <taxon>Deinococcaceae</taxon>
        <taxon>Deinococcus</taxon>
    </lineage>
</organism>
<feature type="domain" description="Thioredoxin" evidence="8">
    <location>
        <begin position="1"/>
        <end position="105"/>
    </location>
</feature>
<keyword evidence="5" id="KW-0676">Redox-active center</keyword>
<comment type="caution">
    <text evidence="9">The sequence shown here is derived from an EMBL/GenBank/DDBJ whole genome shotgun (WGS) entry which is preliminary data.</text>
</comment>
<comment type="similarity">
    <text evidence="1 7">Belongs to the thioredoxin family.</text>
</comment>
<dbReference type="Pfam" id="PF00085">
    <property type="entry name" value="Thioredoxin"/>
    <property type="match status" value="1"/>
</dbReference>
<evidence type="ECO:0000313" key="9">
    <source>
        <dbReference type="EMBL" id="MFC5849902.1"/>
    </source>
</evidence>
<dbReference type="PANTHER" id="PTHR45663">
    <property type="entry name" value="GEO12009P1"/>
    <property type="match status" value="1"/>
</dbReference>
<dbReference type="InterPro" id="IPR005746">
    <property type="entry name" value="Thioredoxin"/>
</dbReference>
<evidence type="ECO:0000256" key="3">
    <source>
        <dbReference type="ARBA" id="ARBA00022982"/>
    </source>
</evidence>
<dbReference type="SUPFAM" id="SSF52833">
    <property type="entry name" value="Thioredoxin-like"/>
    <property type="match status" value="1"/>
</dbReference>
<dbReference type="PRINTS" id="PR00421">
    <property type="entry name" value="THIOREDOXIN"/>
</dbReference>
<dbReference type="InterPro" id="IPR017937">
    <property type="entry name" value="Thioredoxin_CS"/>
</dbReference>
<keyword evidence="2" id="KW-0813">Transport</keyword>
<keyword evidence="3" id="KW-0249">Electron transport</keyword>
<dbReference type="PROSITE" id="PS51352">
    <property type="entry name" value="THIOREDOXIN_2"/>
    <property type="match status" value="1"/>
</dbReference>
<evidence type="ECO:0000256" key="4">
    <source>
        <dbReference type="ARBA" id="ARBA00023157"/>
    </source>
</evidence>
<evidence type="ECO:0000256" key="1">
    <source>
        <dbReference type="ARBA" id="ARBA00008987"/>
    </source>
</evidence>
<protein>
    <recommendedName>
        <fullName evidence="6 7">Thioredoxin</fullName>
    </recommendedName>
</protein>
<evidence type="ECO:0000256" key="2">
    <source>
        <dbReference type="ARBA" id="ARBA00022448"/>
    </source>
</evidence>
<dbReference type="InterPro" id="IPR013766">
    <property type="entry name" value="Thioredoxin_domain"/>
</dbReference>
<evidence type="ECO:0000256" key="6">
    <source>
        <dbReference type="NCBIfam" id="TIGR01068"/>
    </source>
</evidence>
<dbReference type="PROSITE" id="PS00194">
    <property type="entry name" value="THIOREDOXIN_1"/>
    <property type="match status" value="1"/>
</dbReference>
<dbReference type="InterPro" id="IPR036249">
    <property type="entry name" value="Thioredoxin-like_sf"/>
</dbReference>
<proteinExistence type="inferred from homology"/>
<accession>A0ABW1DP11</accession>
<reference evidence="10" key="1">
    <citation type="journal article" date="2019" name="Int. J. Syst. Evol. Microbiol.">
        <title>The Global Catalogue of Microorganisms (GCM) 10K type strain sequencing project: providing services to taxonomists for standard genome sequencing and annotation.</title>
        <authorList>
            <consortium name="The Broad Institute Genomics Platform"/>
            <consortium name="The Broad Institute Genome Sequencing Center for Infectious Disease"/>
            <person name="Wu L."/>
            <person name="Ma J."/>
        </authorList>
    </citation>
    <scope>NUCLEOTIDE SEQUENCE [LARGE SCALE GENOMIC DNA]</scope>
    <source>
        <strain evidence="10">CGMCC 1.15053</strain>
    </source>
</reference>
<dbReference type="RefSeq" id="WP_380051439.1">
    <property type="nucleotide sequence ID" value="NZ_JBHSOH010000033.1"/>
</dbReference>
<dbReference type="Gene3D" id="3.40.30.10">
    <property type="entry name" value="Glutaredoxin"/>
    <property type="match status" value="1"/>
</dbReference>
<dbReference type="Proteomes" id="UP001595979">
    <property type="component" value="Unassembled WGS sequence"/>
</dbReference>
<gene>
    <name evidence="9" type="primary">trxA</name>
    <name evidence="9" type="ORF">ACFPQ6_16490</name>
</gene>
<keyword evidence="4" id="KW-1015">Disulfide bond</keyword>
<dbReference type="EMBL" id="JBHSOH010000033">
    <property type="protein sequence ID" value="MFC5849902.1"/>
    <property type="molecule type" value="Genomic_DNA"/>
</dbReference>
<keyword evidence="10" id="KW-1185">Reference proteome</keyword>
<dbReference type="PANTHER" id="PTHR45663:SF11">
    <property type="entry name" value="GEO12009P1"/>
    <property type="match status" value="1"/>
</dbReference>
<sequence>MKPVELTDTNFTNEISEGLTLVDFWAPWCGPCRIIAPVIEELAGQYEGRVKVGKVNVDDNPQTSGQFRVMSIPTMILFKDGQPVEGMVGAQPKRAFESLLDKHLQPAATN</sequence>